<keyword evidence="6" id="KW-1185">Reference proteome</keyword>
<accession>A0ABU6D9T1</accession>
<dbReference type="InterPro" id="IPR009057">
    <property type="entry name" value="Homeodomain-like_sf"/>
</dbReference>
<dbReference type="InterPro" id="IPR018062">
    <property type="entry name" value="HTH_AraC-typ_CS"/>
</dbReference>
<dbReference type="PANTHER" id="PTHR43280:SF2">
    <property type="entry name" value="HTH-TYPE TRANSCRIPTIONAL REGULATOR EXSA"/>
    <property type="match status" value="1"/>
</dbReference>
<dbReference type="SUPFAM" id="SSF51215">
    <property type="entry name" value="Regulatory protein AraC"/>
    <property type="match status" value="1"/>
</dbReference>
<proteinExistence type="predicted"/>
<dbReference type="Proteomes" id="UP001355653">
    <property type="component" value="Unassembled WGS sequence"/>
</dbReference>
<name>A0ABU6D9T1_9BACL</name>
<dbReference type="Gene3D" id="1.10.10.60">
    <property type="entry name" value="Homeodomain-like"/>
    <property type="match status" value="2"/>
</dbReference>
<organism evidence="5 6">
    <name type="scientific">Paenibacillus chondroitinus</name>
    <dbReference type="NCBI Taxonomy" id="59842"/>
    <lineage>
        <taxon>Bacteria</taxon>
        <taxon>Bacillati</taxon>
        <taxon>Bacillota</taxon>
        <taxon>Bacilli</taxon>
        <taxon>Bacillales</taxon>
        <taxon>Paenibacillaceae</taxon>
        <taxon>Paenibacillus</taxon>
    </lineage>
</organism>
<evidence type="ECO:0000259" key="4">
    <source>
        <dbReference type="PROSITE" id="PS01124"/>
    </source>
</evidence>
<keyword evidence="3" id="KW-0804">Transcription</keyword>
<dbReference type="PROSITE" id="PS01124">
    <property type="entry name" value="HTH_ARAC_FAMILY_2"/>
    <property type="match status" value="1"/>
</dbReference>
<dbReference type="EMBL" id="JAROBY010000016">
    <property type="protein sequence ID" value="MEB4794502.1"/>
    <property type="molecule type" value="Genomic_DNA"/>
</dbReference>
<dbReference type="SMART" id="SM00342">
    <property type="entry name" value="HTH_ARAC"/>
    <property type="match status" value="1"/>
</dbReference>
<feature type="domain" description="HTH araC/xylS-type" evidence="4">
    <location>
        <begin position="173"/>
        <end position="271"/>
    </location>
</feature>
<dbReference type="InterPro" id="IPR037923">
    <property type="entry name" value="HTH-like"/>
</dbReference>
<dbReference type="Pfam" id="PF12833">
    <property type="entry name" value="HTH_18"/>
    <property type="match status" value="1"/>
</dbReference>
<gene>
    <name evidence="5" type="ORF">P5G65_11380</name>
</gene>
<dbReference type="Pfam" id="PF02311">
    <property type="entry name" value="AraC_binding"/>
    <property type="match status" value="1"/>
</dbReference>
<dbReference type="PROSITE" id="PS00041">
    <property type="entry name" value="HTH_ARAC_FAMILY_1"/>
    <property type="match status" value="1"/>
</dbReference>
<dbReference type="SUPFAM" id="SSF46689">
    <property type="entry name" value="Homeodomain-like"/>
    <property type="match status" value="2"/>
</dbReference>
<reference evidence="5 6" key="1">
    <citation type="submission" date="2023-03" db="EMBL/GenBank/DDBJ databases">
        <title>Bacillus Genome Sequencing.</title>
        <authorList>
            <person name="Dunlap C."/>
        </authorList>
    </citation>
    <scope>NUCLEOTIDE SEQUENCE [LARGE SCALE GENOMIC DNA]</scope>
    <source>
        <strain evidence="5 6">NRS-1351</strain>
    </source>
</reference>
<dbReference type="PANTHER" id="PTHR43280">
    <property type="entry name" value="ARAC-FAMILY TRANSCRIPTIONAL REGULATOR"/>
    <property type="match status" value="1"/>
</dbReference>
<evidence type="ECO:0000256" key="2">
    <source>
        <dbReference type="ARBA" id="ARBA00023125"/>
    </source>
</evidence>
<keyword evidence="2" id="KW-0238">DNA-binding</keyword>
<evidence type="ECO:0000256" key="1">
    <source>
        <dbReference type="ARBA" id="ARBA00023015"/>
    </source>
</evidence>
<keyword evidence="1" id="KW-0805">Transcription regulation</keyword>
<evidence type="ECO:0000256" key="3">
    <source>
        <dbReference type="ARBA" id="ARBA00023163"/>
    </source>
</evidence>
<dbReference type="InterPro" id="IPR018060">
    <property type="entry name" value="HTH_AraC"/>
</dbReference>
<evidence type="ECO:0000313" key="6">
    <source>
        <dbReference type="Proteomes" id="UP001355653"/>
    </source>
</evidence>
<comment type="caution">
    <text evidence="5">The sequence shown here is derived from an EMBL/GenBank/DDBJ whole genome shotgun (WGS) entry which is preliminary data.</text>
</comment>
<sequence>MSAIFLKRPVLEGAIAFHRKTGESCYFPLHRHEAMTEILFIAEGEADYWIDGKHYKARAGDMVIFRPLVWHEERSRIEAPFSFYYAGFHSLQVQGLPANHLLEDDEQPVFSVSSNVERIKHLFQELCDEVNEGWSEALTSSGLLLELLLLEVHRSKHHAAGKTARLSAQTAITKARRYIEERYHEPLTIKQIADHVYLSPSHLSHLFQDAYGESPIQFAIHQRIHAARRYLTTTEFSVEQIARLVGYESVTAFQNLFKKATGLAPGTFRKEALRPSESQ</sequence>
<dbReference type="InterPro" id="IPR003313">
    <property type="entry name" value="AraC-bd"/>
</dbReference>
<dbReference type="Gene3D" id="2.60.120.10">
    <property type="entry name" value="Jelly Rolls"/>
    <property type="match status" value="1"/>
</dbReference>
<evidence type="ECO:0000313" key="5">
    <source>
        <dbReference type="EMBL" id="MEB4794502.1"/>
    </source>
</evidence>
<protein>
    <submittedName>
        <fullName evidence="5">AraC family transcriptional regulator</fullName>
    </submittedName>
</protein>
<dbReference type="InterPro" id="IPR014710">
    <property type="entry name" value="RmlC-like_jellyroll"/>
</dbReference>
<dbReference type="RefSeq" id="WP_127449389.1">
    <property type="nucleotide sequence ID" value="NZ_JAROBY010000016.1"/>
</dbReference>